<dbReference type="EMBL" id="AP025730">
    <property type="protein sequence ID" value="BDI04477.1"/>
    <property type="molecule type" value="Genomic_DNA"/>
</dbReference>
<organism evidence="1 2">
    <name type="scientific">Sphaerotilus microaerophilus</name>
    <dbReference type="NCBI Taxonomy" id="2914710"/>
    <lineage>
        <taxon>Bacteria</taxon>
        <taxon>Pseudomonadati</taxon>
        <taxon>Pseudomonadota</taxon>
        <taxon>Betaproteobacteria</taxon>
        <taxon>Burkholderiales</taxon>
        <taxon>Sphaerotilaceae</taxon>
        <taxon>Sphaerotilus</taxon>
    </lineage>
</organism>
<dbReference type="Proteomes" id="UP001057498">
    <property type="component" value="Chromosome"/>
</dbReference>
<evidence type="ECO:0008006" key="3">
    <source>
        <dbReference type="Google" id="ProtNLM"/>
    </source>
</evidence>
<accession>A0ABM7YJ56</accession>
<sequence>MNRYARRLHAGRFVWIATNPADPADPAVPMALQLSREQFDALVVGLPWQRLPEVRVITRV</sequence>
<gene>
    <name evidence="1" type="ORF">CATMQ487_14470</name>
</gene>
<keyword evidence="2" id="KW-1185">Reference proteome</keyword>
<proteinExistence type="predicted"/>
<dbReference type="RefSeq" id="WP_251972592.1">
    <property type="nucleotide sequence ID" value="NZ_AP025730.1"/>
</dbReference>
<name>A0ABM7YJ56_9BURK</name>
<reference evidence="1" key="1">
    <citation type="submission" date="2022-04" db="EMBL/GenBank/DDBJ databases">
        <title>Whole genome sequence of Sphaerotilus sp. FB-5.</title>
        <authorList>
            <person name="Takeda M."/>
            <person name="Narihara S."/>
            <person name="Akimoto M."/>
            <person name="Akimoto R."/>
            <person name="Nishiyashiki S."/>
            <person name="Murakami T."/>
        </authorList>
    </citation>
    <scope>NUCLEOTIDE SEQUENCE</scope>
    <source>
        <strain evidence="1">FB-5</strain>
    </source>
</reference>
<evidence type="ECO:0000313" key="1">
    <source>
        <dbReference type="EMBL" id="BDI04477.1"/>
    </source>
</evidence>
<evidence type="ECO:0000313" key="2">
    <source>
        <dbReference type="Proteomes" id="UP001057498"/>
    </source>
</evidence>
<protein>
    <recommendedName>
        <fullName evidence="3">Transposase</fullName>
    </recommendedName>
</protein>